<dbReference type="GO" id="GO:0009272">
    <property type="term" value="P:fungal-type cell wall biogenesis"/>
    <property type="evidence" value="ECO:0007669"/>
    <property type="project" value="TreeGrafter"/>
</dbReference>
<evidence type="ECO:0000256" key="8">
    <source>
        <dbReference type="ARBA" id="ARBA00023180"/>
    </source>
</evidence>
<evidence type="ECO:0000256" key="3">
    <source>
        <dbReference type="ARBA" id="ARBA00009699"/>
    </source>
</evidence>
<gene>
    <name evidence="14" type="ORF">CCHLO57077_00018735</name>
</gene>
<dbReference type="FunFam" id="1.50.10.20:FF:000006">
    <property type="entry name" value="Mannan endo-1,6-alpha-mannosidase"/>
    <property type="match status" value="1"/>
</dbReference>
<evidence type="ECO:0000256" key="13">
    <source>
        <dbReference type="SAM" id="SignalP"/>
    </source>
</evidence>
<name>A0AA35VHA3_9HYPO</name>
<dbReference type="AlphaFoldDB" id="A0AA35VHA3"/>
<dbReference type="GO" id="GO:0008496">
    <property type="term" value="F:mannan endo-1,6-alpha-mannosidase activity"/>
    <property type="evidence" value="ECO:0007669"/>
    <property type="project" value="UniProtKB-UniRule"/>
</dbReference>
<keyword evidence="5 13" id="KW-0732">Signal</keyword>
<evidence type="ECO:0000256" key="11">
    <source>
        <dbReference type="SAM" id="MobiDB-lite"/>
    </source>
</evidence>
<keyword evidence="15" id="KW-1185">Reference proteome</keyword>
<evidence type="ECO:0000256" key="6">
    <source>
        <dbReference type="ARBA" id="ARBA00022801"/>
    </source>
</evidence>
<keyword evidence="6 10" id="KW-0378">Hydrolase</keyword>
<feature type="transmembrane region" description="Helical" evidence="12">
    <location>
        <begin position="442"/>
        <end position="463"/>
    </location>
</feature>
<reference evidence="14" key="1">
    <citation type="submission" date="2023-01" db="EMBL/GenBank/DDBJ databases">
        <authorList>
            <person name="Piombo E."/>
        </authorList>
    </citation>
    <scope>NUCLEOTIDE SEQUENCE</scope>
</reference>
<dbReference type="EMBL" id="CABFNP030001302">
    <property type="protein sequence ID" value="CAI6098983.1"/>
    <property type="molecule type" value="Genomic_DNA"/>
</dbReference>
<dbReference type="PIRSF" id="PIRSF016302">
    <property type="entry name" value="Man_a_manosd"/>
    <property type="match status" value="1"/>
</dbReference>
<dbReference type="PANTHER" id="PTHR12145">
    <property type="entry name" value="MANNAN ENDO-1,6-ALPHA-MANNOSIDASE DCW1"/>
    <property type="match status" value="1"/>
</dbReference>
<keyword evidence="12" id="KW-1133">Transmembrane helix</keyword>
<dbReference type="PANTHER" id="PTHR12145:SF41">
    <property type="entry name" value="MANNAN ENDO-1,6-ALPHA-MANNOSIDASE"/>
    <property type="match status" value="1"/>
</dbReference>
<evidence type="ECO:0000256" key="7">
    <source>
        <dbReference type="ARBA" id="ARBA00023136"/>
    </source>
</evidence>
<comment type="caution">
    <text evidence="14">The sequence shown here is derived from an EMBL/GenBank/DDBJ whole genome shotgun (WGS) entry which is preliminary data.</text>
</comment>
<evidence type="ECO:0000313" key="14">
    <source>
        <dbReference type="EMBL" id="CAI6098983.1"/>
    </source>
</evidence>
<dbReference type="Pfam" id="PF03663">
    <property type="entry name" value="Glyco_hydro_76"/>
    <property type="match status" value="1"/>
</dbReference>
<keyword evidence="7 12" id="KW-0472">Membrane</keyword>
<evidence type="ECO:0000256" key="10">
    <source>
        <dbReference type="PIRNR" id="PIRNR016302"/>
    </source>
</evidence>
<comment type="subcellular location">
    <subcellularLocation>
        <location evidence="2">Endomembrane system</location>
    </subcellularLocation>
</comment>
<feature type="compositionally biased region" description="Polar residues" evidence="11">
    <location>
        <begin position="406"/>
        <end position="423"/>
    </location>
</feature>
<protein>
    <recommendedName>
        <fullName evidence="4 10">Mannan endo-1,6-alpha-mannosidase</fullName>
        <ecNumber evidence="4 10">3.2.1.101</ecNumber>
    </recommendedName>
</protein>
<keyword evidence="12" id="KW-0812">Transmembrane</keyword>
<feature type="chain" id="PRO_5041228157" description="Mannan endo-1,6-alpha-mannosidase" evidence="13">
    <location>
        <begin position="20"/>
        <end position="464"/>
    </location>
</feature>
<feature type="region of interest" description="Disordered" evidence="11">
    <location>
        <begin position="406"/>
        <end position="427"/>
    </location>
</feature>
<dbReference type="EC" id="3.2.1.101" evidence="4 10"/>
<evidence type="ECO:0000256" key="9">
    <source>
        <dbReference type="ARBA" id="ARBA00023295"/>
    </source>
</evidence>
<evidence type="ECO:0000256" key="5">
    <source>
        <dbReference type="ARBA" id="ARBA00022729"/>
    </source>
</evidence>
<keyword evidence="9 10" id="KW-0326">Glycosidase</keyword>
<evidence type="ECO:0000256" key="1">
    <source>
        <dbReference type="ARBA" id="ARBA00001452"/>
    </source>
</evidence>
<dbReference type="InterPro" id="IPR005198">
    <property type="entry name" value="Glyco_hydro_76"/>
</dbReference>
<dbReference type="SUPFAM" id="SSF48208">
    <property type="entry name" value="Six-hairpin glycosidases"/>
    <property type="match status" value="1"/>
</dbReference>
<organism evidence="14 15">
    <name type="scientific">Clonostachys chloroleuca</name>
    <dbReference type="NCBI Taxonomy" id="1926264"/>
    <lineage>
        <taxon>Eukaryota</taxon>
        <taxon>Fungi</taxon>
        <taxon>Dikarya</taxon>
        <taxon>Ascomycota</taxon>
        <taxon>Pezizomycotina</taxon>
        <taxon>Sordariomycetes</taxon>
        <taxon>Hypocreomycetidae</taxon>
        <taxon>Hypocreales</taxon>
        <taxon>Bionectriaceae</taxon>
        <taxon>Clonostachys</taxon>
    </lineage>
</organism>
<sequence>MLLRRALLAFGLLTSTATALEAKVGDEASVKKAADTVAYGLLKFYTGNNTGDVPGNLPDPYYWWVCGAMFGTMVDYWHYTGDSQYNDITKQAMVHQAGPDRDFMPKNQTLTLGNDDQGFWALAAMSAAEYVFPDPPADQPQWVAIVQAVFNEYTTRWDTQYCGGGLRWQIYNFNVGWDYKNSISNGCFFNLASRLARYTGNTTYAEWANKIWDWEEKIGLITKDYAVLDGVTIKDGAKCEDDMDKTEWSYNSGIFLHGSAVMYDLTKDQKWRTRVDGLVEHGLQKFGKDNIAFEQLCEPHGTCDDNQRTFKGYWLRWLSATIQLIPDLHDKIWPLLKGTAEAAASICIGTPTHTIAKHPPFKGMAGTACGFKWNPPKVFDDSFGVGEQMSALSALIYTLVKDSDAPKTNSTGGTSIGNPNSGSRSDDEKIRVFAPITTGDRVGAGILTTLIIGGVLGGCAFVVI</sequence>
<evidence type="ECO:0000256" key="4">
    <source>
        <dbReference type="ARBA" id="ARBA00012350"/>
    </source>
</evidence>
<comment type="catalytic activity">
    <reaction evidence="1 10">
        <text>Random hydrolysis of (1-&gt;6)-alpha-D-mannosidic linkages in unbranched (1-&gt;6)-mannans.</text>
        <dbReference type="EC" id="3.2.1.101"/>
    </reaction>
</comment>
<feature type="signal peptide" evidence="13">
    <location>
        <begin position="1"/>
        <end position="19"/>
    </location>
</feature>
<evidence type="ECO:0000256" key="2">
    <source>
        <dbReference type="ARBA" id="ARBA00004308"/>
    </source>
</evidence>
<dbReference type="GO" id="GO:0016052">
    <property type="term" value="P:carbohydrate catabolic process"/>
    <property type="evidence" value="ECO:0007669"/>
    <property type="project" value="InterPro"/>
</dbReference>
<dbReference type="Gene3D" id="1.50.10.20">
    <property type="match status" value="1"/>
</dbReference>
<comment type="similarity">
    <text evidence="3 10">Belongs to the glycosyl hydrolase 76 family.</text>
</comment>
<dbReference type="InterPro" id="IPR008928">
    <property type="entry name" value="6-hairpin_glycosidase_sf"/>
</dbReference>
<dbReference type="Proteomes" id="UP001160390">
    <property type="component" value="Unassembled WGS sequence"/>
</dbReference>
<dbReference type="InterPro" id="IPR014480">
    <property type="entry name" value="Mannan-1_6-alpha_mannosidase"/>
</dbReference>
<proteinExistence type="inferred from homology"/>
<evidence type="ECO:0000256" key="12">
    <source>
        <dbReference type="SAM" id="Phobius"/>
    </source>
</evidence>
<evidence type="ECO:0000313" key="15">
    <source>
        <dbReference type="Proteomes" id="UP001160390"/>
    </source>
</evidence>
<keyword evidence="8" id="KW-0325">Glycoprotein</keyword>
<accession>A0AA35VHA3</accession>
<dbReference type="GO" id="GO:0012505">
    <property type="term" value="C:endomembrane system"/>
    <property type="evidence" value="ECO:0007669"/>
    <property type="project" value="UniProtKB-SubCell"/>
</dbReference>